<dbReference type="AlphaFoldDB" id="A0A382HVM2"/>
<proteinExistence type="predicted"/>
<sequence>MSNTLLSESDEGYKVSLFSERKSGPMPKWVTVENDMFQAEYIVERVLAAREEGVDLKQQACMFRPIPITHFGSIRSLISV</sequence>
<protein>
    <submittedName>
        <fullName evidence="1">Uncharacterized protein</fullName>
    </submittedName>
</protein>
<name>A0A382HVM2_9ZZZZ</name>
<organism evidence="1">
    <name type="scientific">marine metagenome</name>
    <dbReference type="NCBI Taxonomy" id="408172"/>
    <lineage>
        <taxon>unclassified sequences</taxon>
        <taxon>metagenomes</taxon>
        <taxon>ecological metagenomes</taxon>
    </lineage>
</organism>
<gene>
    <name evidence="1" type="ORF">METZ01_LOCUS243385</name>
</gene>
<evidence type="ECO:0000313" key="1">
    <source>
        <dbReference type="EMBL" id="SVB90531.1"/>
    </source>
</evidence>
<dbReference type="EMBL" id="UINC01063176">
    <property type="protein sequence ID" value="SVB90531.1"/>
    <property type="molecule type" value="Genomic_DNA"/>
</dbReference>
<reference evidence="1" key="1">
    <citation type="submission" date="2018-05" db="EMBL/GenBank/DDBJ databases">
        <authorList>
            <person name="Lanie J.A."/>
            <person name="Ng W.-L."/>
            <person name="Kazmierczak K.M."/>
            <person name="Andrzejewski T.M."/>
            <person name="Davidsen T.M."/>
            <person name="Wayne K.J."/>
            <person name="Tettelin H."/>
            <person name="Glass J.I."/>
            <person name="Rusch D."/>
            <person name="Podicherti R."/>
            <person name="Tsui H.-C.T."/>
            <person name="Winkler M.E."/>
        </authorList>
    </citation>
    <scope>NUCLEOTIDE SEQUENCE</scope>
</reference>
<accession>A0A382HVM2</accession>